<dbReference type="WBParaSite" id="L893_g27657.t1">
    <property type="protein sequence ID" value="L893_g27657.t1"/>
    <property type="gene ID" value="L893_g27657"/>
</dbReference>
<dbReference type="AlphaFoldDB" id="A0A1I7ZM33"/>
<sequence>MRRASCVVGVITSSVAVMPAHHHNRHKREKKTSKHRTRRRTEETNEPIEERIKCHKKRKEPEELWRSRARKRINEVKMSAQPGVTDSGWETLGLARKLCLEFLASEPDQLTRIDGKKYCPHEFKIDYEEFRLPVIITGLTDNWPAKEKWTFKVLQFNFICEISIMAISHTLYLSIRGGSSDVLRVSIASCRASW</sequence>
<dbReference type="SUPFAM" id="SSF51197">
    <property type="entry name" value="Clavaminate synthase-like"/>
    <property type="match status" value="1"/>
</dbReference>
<name>A0A1I7ZM33_9BILA</name>
<evidence type="ECO:0000256" key="1">
    <source>
        <dbReference type="SAM" id="MobiDB-lite"/>
    </source>
</evidence>
<keyword evidence="2" id="KW-1185">Reference proteome</keyword>
<feature type="compositionally biased region" description="Basic residues" evidence="1">
    <location>
        <begin position="20"/>
        <end position="39"/>
    </location>
</feature>
<proteinExistence type="predicted"/>
<feature type="region of interest" description="Disordered" evidence="1">
    <location>
        <begin position="19"/>
        <end position="47"/>
    </location>
</feature>
<protein>
    <submittedName>
        <fullName evidence="3">Cupin_8 domain-containing protein</fullName>
    </submittedName>
</protein>
<evidence type="ECO:0000313" key="2">
    <source>
        <dbReference type="Proteomes" id="UP000095287"/>
    </source>
</evidence>
<reference evidence="3" key="1">
    <citation type="submission" date="2016-11" db="UniProtKB">
        <authorList>
            <consortium name="WormBaseParasite"/>
        </authorList>
    </citation>
    <scope>IDENTIFICATION</scope>
</reference>
<evidence type="ECO:0000313" key="3">
    <source>
        <dbReference type="WBParaSite" id="L893_g27657.t1"/>
    </source>
</evidence>
<accession>A0A1I7ZM33</accession>
<dbReference type="Gene3D" id="2.60.120.650">
    <property type="entry name" value="Cupin"/>
    <property type="match status" value="1"/>
</dbReference>
<dbReference type="Proteomes" id="UP000095287">
    <property type="component" value="Unplaced"/>
</dbReference>
<organism evidence="2 3">
    <name type="scientific">Steinernema glaseri</name>
    <dbReference type="NCBI Taxonomy" id="37863"/>
    <lineage>
        <taxon>Eukaryota</taxon>
        <taxon>Metazoa</taxon>
        <taxon>Ecdysozoa</taxon>
        <taxon>Nematoda</taxon>
        <taxon>Chromadorea</taxon>
        <taxon>Rhabditida</taxon>
        <taxon>Tylenchina</taxon>
        <taxon>Panagrolaimomorpha</taxon>
        <taxon>Strongyloidoidea</taxon>
        <taxon>Steinernematidae</taxon>
        <taxon>Steinernema</taxon>
    </lineage>
</organism>